<dbReference type="SMART" id="SM01218">
    <property type="entry name" value="FoP_duplication"/>
    <property type="match status" value="1"/>
</dbReference>
<feature type="region of interest" description="Disordered" evidence="3">
    <location>
        <begin position="260"/>
        <end position="445"/>
    </location>
</feature>
<gene>
    <name evidence="5" type="ORF">AOL_s00188g147</name>
</gene>
<sequence length="464" mass="51060">MFRQAAGFQNLTRSRLQLPNLALVFLQPPRLHRIPNHTQFRKRALLLTSEFNRQPANSLYFRFVAEFTLWLTTGPFSIAPSTRSWPTDLQTIEIADAVLEIVLLEMAFQRRVLLLLLLLLPPAPHTLDTSYRYLLLPHIEPQTRPQRDPPRGNWVHDKYDDGNNNHRPREPRGDGRNREPHQSSKIRVENLHYDLGEADLRDVFSRVGEIRRIDIIYDKAGRSEGIANVIYATADEAILAVDQFDGANAKGQPIRVRLASQHERGPGGPGGRRGGHGGGGRGGGMQGGGEGRSLFERVSGTQDAEVDDNSGRGSTQRRGGPPRNVQEMRQNAKELGIDRYIPGERGGSRDRRQPPRRGGMGGERERRRDGGGRGGRGGGDRGGERGGERAGGMNRPKKTAEELDAEMNDYWGSTGGDSTVQSAFGPGGTGEHVPQQEPQNGGSNFMAEVNAAAQSSAIDVDEDL</sequence>
<dbReference type="InterPro" id="IPR012677">
    <property type="entry name" value="Nucleotide-bd_a/b_plait_sf"/>
</dbReference>
<feature type="compositionally biased region" description="Basic and acidic residues" evidence="3">
    <location>
        <begin position="378"/>
        <end position="388"/>
    </location>
</feature>
<evidence type="ECO:0000256" key="1">
    <source>
        <dbReference type="ARBA" id="ARBA00022884"/>
    </source>
</evidence>
<dbReference type="PROSITE" id="PS50102">
    <property type="entry name" value="RRM"/>
    <property type="match status" value="1"/>
</dbReference>
<proteinExistence type="predicted"/>
<dbReference type="GO" id="GO:0003729">
    <property type="term" value="F:mRNA binding"/>
    <property type="evidence" value="ECO:0007669"/>
    <property type="project" value="TreeGrafter"/>
</dbReference>
<keyword evidence="1 2" id="KW-0694">RNA-binding</keyword>
<feature type="compositionally biased region" description="Basic and acidic residues" evidence="3">
    <location>
        <begin position="145"/>
        <end position="189"/>
    </location>
</feature>
<dbReference type="InParanoid" id="G1XQD5"/>
<evidence type="ECO:0000256" key="2">
    <source>
        <dbReference type="PROSITE-ProRule" id="PRU00176"/>
    </source>
</evidence>
<dbReference type="OrthoDB" id="5382468at2759"/>
<dbReference type="InterPro" id="IPR000504">
    <property type="entry name" value="RRM_dom"/>
</dbReference>
<evidence type="ECO:0000313" key="6">
    <source>
        <dbReference type="Proteomes" id="UP000008784"/>
    </source>
</evidence>
<dbReference type="PANTHER" id="PTHR19965">
    <property type="entry name" value="RNA AND EXPORT FACTOR BINDING PROTEIN"/>
    <property type="match status" value="1"/>
</dbReference>
<name>G1XQD5_ARTOA</name>
<feature type="region of interest" description="Disordered" evidence="3">
    <location>
        <begin position="142"/>
        <end position="189"/>
    </location>
</feature>
<feature type="compositionally biased region" description="Gly residues" evidence="3">
    <location>
        <begin position="266"/>
        <end position="291"/>
    </location>
</feature>
<dbReference type="RefSeq" id="XP_011126697.1">
    <property type="nucleotide sequence ID" value="XM_011128395.1"/>
</dbReference>
<dbReference type="Gene3D" id="3.30.70.330">
    <property type="match status" value="1"/>
</dbReference>
<dbReference type="GeneID" id="22897589"/>
<dbReference type="SUPFAM" id="SSF54928">
    <property type="entry name" value="RNA-binding domain, RBD"/>
    <property type="match status" value="1"/>
</dbReference>
<dbReference type="InterPro" id="IPR035979">
    <property type="entry name" value="RBD_domain_sf"/>
</dbReference>
<dbReference type="HOGENOM" id="CLU_589212_0_0_1"/>
<dbReference type="EMBL" id="ADOT01000280">
    <property type="protein sequence ID" value="EGX44479.1"/>
    <property type="molecule type" value="Genomic_DNA"/>
</dbReference>
<dbReference type="SMART" id="SM00360">
    <property type="entry name" value="RRM"/>
    <property type="match status" value="1"/>
</dbReference>
<dbReference type="InterPro" id="IPR051229">
    <property type="entry name" value="ALYREF_mRNA_export"/>
</dbReference>
<dbReference type="Proteomes" id="UP000008784">
    <property type="component" value="Unassembled WGS sequence"/>
</dbReference>
<comment type="caution">
    <text evidence="5">The sequence shown here is derived from an EMBL/GenBank/DDBJ whole genome shotgun (WGS) entry which is preliminary data.</text>
</comment>
<accession>G1XQD5</accession>
<dbReference type="STRING" id="756982.G1XQD5"/>
<feature type="compositionally biased region" description="Basic and acidic residues" evidence="3">
    <location>
        <begin position="362"/>
        <end position="371"/>
    </location>
</feature>
<dbReference type="CDD" id="cd12418">
    <property type="entry name" value="RRM_Aly_REF_like"/>
    <property type="match status" value="1"/>
</dbReference>
<reference evidence="5 6" key="1">
    <citation type="journal article" date="2011" name="PLoS Pathog.">
        <title>Genomic and proteomic analyses of the fungus Arthrobotrys oligospora provide insights into nematode-trap formation.</title>
        <authorList>
            <person name="Yang J."/>
            <person name="Wang L."/>
            <person name="Ji X."/>
            <person name="Feng Y."/>
            <person name="Li X."/>
            <person name="Zou C."/>
            <person name="Xu J."/>
            <person name="Ren Y."/>
            <person name="Mi Q."/>
            <person name="Wu J."/>
            <person name="Liu S."/>
            <person name="Liu Y."/>
            <person name="Huang X."/>
            <person name="Wang H."/>
            <person name="Niu X."/>
            <person name="Li J."/>
            <person name="Liang L."/>
            <person name="Luo Y."/>
            <person name="Ji K."/>
            <person name="Zhou W."/>
            <person name="Yu Z."/>
            <person name="Li G."/>
            <person name="Liu Y."/>
            <person name="Li L."/>
            <person name="Qiao M."/>
            <person name="Feng L."/>
            <person name="Zhang K.-Q."/>
        </authorList>
    </citation>
    <scope>NUCLEOTIDE SEQUENCE [LARGE SCALE GENOMIC DNA]</scope>
    <source>
        <strain evidence="6">ATCC 24927 / CBS 115.81 / DSM 1491</strain>
    </source>
</reference>
<feature type="domain" description="RRM" evidence="4">
    <location>
        <begin position="184"/>
        <end position="261"/>
    </location>
</feature>
<evidence type="ECO:0000313" key="5">
    <source>
        <dbReference type="EMBL" id="EGX44479.1"/>
    </source>
</evidence>
<dbReference type="InterPro" id="IPR025715">
    <property type="entry name" value="FoP_C"/>
</dbReference>
<keyword evidence="6" id="KW-1185">Reference proteome</keyword>
<evidence type="ECO:0000256" key="3">
    <source>
        <dbReference type="SAM" id="MobiDB-lite"/>
    </source>
</evidence>
<organism evidence="5 6">
    <name type="scientific">Arthrobotrys oligospora (strain ATCC 24927 / CBS 115.81 / DSM 1491)</name>
    <name type="common">Nematode-trapping fungus</name>
    <name type="synonym">Didymozoophaga oligospora</name>
    <dbReference type="NCBI Taxonomy" id="756982"/>
    <lineage>
        <taxon>Eukaryota</taxon>
        <taxon>Fungi</taxon>
        <taxon>Dikarya</taxon>
        <taxon>Ascomycota</taxon>
        <taxon>Pezizomycotina</taxon>
        <taxon>Orbiliomycetes</taxon>
        <taxon>Orbiliales</taxon>
        <taxon>Orbiliaceae</taxon>
        <taxon>Orbilia</taxon>
        <taxon>Orbilia oligospora</taxon>
    </lineage>
</organism>
<dbReference type="Pfam" id="PF00076">
    <property type="entry name" value="RRM_1"/>
    <property type="match status" value="1"/>
</dbReference>
<protein>
    <recommendedName>
        <fullName evidence="4">RRM domain-containing protein</fullName>
    </recommendedName>
</protein>
<dbReference type="GO" id="GO:0005634">
    <property type="term" value="C:nucleus"/>
    <property type="evidence" value="ECO:0007669"/>
    <property type="project" value="TreeGrafter"/>
</dbReference>
<dbReference type="PANTHER" id="PTHR19965:SF82">
    <property type="entry name" value="THO COMPLEX SUBUNIT 4"/>
    <property type="match status" value="1"/>
</dbReference>
<dbReference type="AlphaFoldDB" id="G1XQD5"/>
<evidence type="ECO:0000259" key="4">
    <source>
        <dbReference type="PROSITE" id="PS50102"/>
    </source>
</evidence>
<dbReference type="eggNOG" id="KOG0533">
    <property type="taxonomic scope" value="Eukaryota"/>
</dbReference>